<dbReference type="PANTHER" id="PTHR10762">
    <property type="entry name" value="DIPHTHAMIDE BIOSYNTHESIS PROTEIN"/>
    <property type="match status" value="1"/>
</dbReference>
<dbReference type="Proteomes" id="UP000008312">
    <property type="component" value="Unassembled WGS sequence"/>
</dbReference>
<dbReference type="GO" id="GO:0051539">
    <property type="term" value="F:4 iron, 4 sulfur cluster binding"/>
    <property type="evidence" value="ECO:0007669"/>
    <property type="project" value="UniProtKB-UniRule"/>
</dbReference>
<dbReference type="SFLD" id="SFLDS00032">
    <property type="entry name" value="Radical_SAM_3-amino-3-carboxyp"/>
    <property type="match status" value="1"/>
</dbReference>
<comment type="function">
    <text evidence="11">Catalyzes the first step of diphthamide biosynthesis, a post-translational modification of histidine which occurs in elongation factor 2.</text>
</comment>
<proteinExistence type="inferred from homology"/>
<dbReference type="PIRSF" id="PIRSF004967">
    <property type="entry name" value="DPH1"/>
    <property type="match status" value="1"/>
</dbReference>
<comment type="similarity">
    <text evidence="2 11">Belongs to the DPH1/DPH2 family. DPH1 subfamily.</text>
</comment>
<dbReference type="Gene3D" id="3.40.50.11850">
    <property type="entry name" value="Diphthamide synthesis DPH1/DPH2 domain 2"/>
    <property type="match status" value="1"/>
</dbReference>
<dbReference type="EC" id="2.5.1.108" evidence="3 11"/>
<dbReference type="AlphaFoldDB" id="D8M874"/>
<comment type="cofactor">
    <cofactor evidence="11">
        <name>[4Fe-4S] cluster</name>
        <dbReference type="ChEBI" id="CHEBI:49883"/>
    </cofactor>
    <text evidence="11">Binds 1 [4Fe-4S] cluster per subunit. The cluster is coordinated with 3 cysteines and an exchangeable S-adenosyl-L-methionine.</text>
</comment>
<dbReference type="InterPro" id="IPR042265">
    <property type="entry name" value="DPH1/DPH2_3"/>
</dbReference>
<dbReference type="FunFam" id="3.40.50.11860:FF:000002">
    <property type="entry name" value="2-(3-amino-3-carboxypropyl)histidine synthase subunit 1"/>
    <property type="match status" value="1"/>
</dbReference>
<comment type="catalytic activity">
    <reaction evidence="10 11">
        <text>L-histidyl-[translation elongation factor 2] + S-adenosyl-L-methionine = 2-[(3S)-amino-3-carboxypropyl]-L-histidyl-[translation elongation factor 2] + S-methyl-5'-thioadenosine + H(+)</text>
        <dbReference type="Rhea" id="RHEA:36783"/>
        <dbReference type="Rhea" id="RHEA-COMP:9748"/>
        <dbReference type="Rhea" id="RHEA-COMP:9749"/>
        <dbReference type="ChEBI" id="CHEBI:15378"/>
        <dbReference type="ChEBI" id="CHEBI:17509"/>
        <dbReference type="ChEBI" id="CHEBI:29979"/>
        <dbReference type="ChEBI" id="CHEBI:59789"/>
        <dbReference type="ChEBI" id="CHEBI:73995"/>
        <dbReference type="EC" id="2.5.1.108"/>
    </reaction>
</comment>
<dbReference type="InterPro" id="IPR016435">
    <property type="entry name" value="DPH1/DPH2"/>
</dbReference>
<accession>D8M874</accession>
<dbReference type="OMA" id="CNALEGM"/>
<evidence type="ECO:0000256" key="3">
    <source>
        <dbReference type="ARBA" id="ARBA00012221"/>
    </source>
</evidence>
<evidence type="ECO:0000256" key="4">
    <source>
        <dbReference type="ARBA" id="ARBA00021915"/>
    </source>
</evidence>
<dbReference type="GO" id="GO:0090560">
    <property type="term" value="F:2-(3-amino-3-carboxypropyl)histidine synthase activity"/>
    <property type="evidence" value="ECO:0007669"/>
    <property type="project" value="UniProtKB-UniRule"/>
</dbReference>
<dbReference type="InterPro" id="IPR042264">
    <property type="entry name" value="DPH1/DPH2_2"/>
</dbReference>
<evidence type="ECO:0000256" key="11">
    <source>
        <dbReference type="PIRNR" id="PIRNR004967"/>
    </source>
</evidence>
<keyword evidence="13" id="KW-1185">Reference proteome</keyword>
<keyword evidence="6 11" id="KW-0949">S-adenosyl-L-methionine</keyword>
<keyword evidence="5 11" id="KW-0808">Transferase</keyword>
<dbReference type="FunFam" id="3.40.50.11850:FF:000002">
    <property type="entry name" value="2-(3-amino-3-carboxypropyl)histidine synthase subunit 1"/>
    <property type="match status" value="1"/>
</dbReference>
<gene>
    <name evidence="12" type="ORF">GSBLH_T00004021001</name>
</gene>
<dbReference type="InterPro" id="IPR035435">
    <property type="entry name" value="DPH1/DPH2_euk_archaea"/>
</dbReference>
<keyword evidence="11" id="KW-0004">4Fe-4S</keyword>
<dbReference type="UniPathway" id="UPA00559"/>
<organism evidence="12">
    <name type="scientific">Blastocystis hominis</name>
    <dbReference type="NCBI Taxonomy" id="12968"/>
    <lineage>
        <taxon>Eukaryota</taxon>
        <taxon>Sar</taxon>
        <taxon>Stramenopiles</taxon>
        <taxon>Bigyra</taxon>
        <taxon>Opalozoa</taxon>
        <taxon>Opalinata</taxon>
        <taxon>Blastocystidae</taxon>
        <taxon>Blastocystis</taxon>
    </lineage>
</organism>
<dbReference type="Gene3D" id="3.40.50.11840">
    <property type="entry name" value="Diphthamide synthesis DPH1/DPH2 domain 1"/>
    <property type="match status" value="1"/>
</dbReference>
<evidence type="ECO:0000256" key="2">
    <source>
        <dbReference type="ARBA" id="ARBA00010173"/>
    </source>
</evidence>
<evidence type="ECO:0000256" key="5">
    <source>
        <dbReference type="ARBA" id="ARBA00022679"/>
    </source>
</evidence>
<dbReference type="Gene3D" id="3.40.50.11860">
    <property type="entry name" value="Diphthamide synthesis DPH1/DPH2 domain 3"/>
    <property type="match status" value="1"/>
</dbReference>
<evidence type="ECO:0000256" key="8">
    <source>
        <dbReference type="ARBA" id="ARBA00023004"/>
    </source>
</evidence>
<evidence type="ECO:0000256" key="6">
    <source>
        <dbReference type="ARBA" id="ARBA00022691"/>
    </source>
</evidence>
<dbReference type="NCBIfam" id="TIGR00322">
    <property type="entry name" value="diphth2_R"/>
    <property type="match status" value="1"/>
</dbReference>
<dbReference type="OrthoDB" id="1649088at2759"/>
<dbReference type="GeneID" id="24921068"/>
<dbReference type="SFLD" id="SFLDG01121">
    <property type="entry name" value="Diphthamide_biosynthesis"/>
    <property type="match status" value="1"/>
</dbReference>
<sequence>MKRTVVRHNAIPDELLHNESLNAAIAKLPSNYNFEIHKTIHRINQVGAKTVCLQFPEGLAVYACAIADIIRHFAHVKVIVMGDVSYGACCVDDYSAKRLGADFMVHYGHSCLIPIQVTQIPVLYIFVELKINVDHLVKSILANVPDDQRIALLGTIQFSQAIHQAAAALKPHYPEVIIPQEKPLSRGEVLGCTSPFMPTTDCMIFIADGRFHVESAMITNPNVRALRYNPYTLEMTEEEYDLTKMTRLRSAEVEKARSCKHWGIILGTLGRQGNIKLLERLQTLLKQRNIEYDVVLLSEISNATLTRMTHIDCWVQLACTRLSIDWGTEYEKPLLTCYEGMVALGEVEWKEQYPMDWYSANGGIWANGTRSWSVCFSRGMKWRGI</sequence>
<dbReference type="InterPro" id="IPR042263">
    <property type="entry name" value="DPH1/DPH2_1"/>
</dbReference>
<comment type="pathway">
    <text evidence="1 11">Protein modification; peptidyl-diphthamide biosynthesis.</text>
</comment>
<name>D8M874_BLAHO</name>
<keyword evidence="8" id="KW-0408">Iron</keyword>
<protein>
    <recommendedName>
        <fullName evidence="4 11">2-(3-amino-3-carboxypropyl)histidine synthase subunit 1</fullName>
        <ecNumber evidence="3 11">2.5.1.108</ecNumber>
    </recommendedName>
</protein>
<dbReference type="InParanoid" id="D8M874"/>
<dbReference type="FunFam" id="3.40.50.11840:FF:000001">
    <property type="entry name" value="2-(3-amino-3-carboxypropyl)histidine synthase subunit 1"/>
    <property type="match status" value="1"/>
</dbReference>
<reference evidence="12" key="1">
    <citation type="submission" date="2010-02" db="EMBL/GenBank/DDBJ databases">
        <title>Sequencing and annotation of the Blastocystis hominis genome.</title>
        <authorList>
            <person name="Wincker P."/>
        </authorList>
    </citation>
    <scope>NUCLEOTIDE SEQUENCE</scope>
    <source>
        <strain evidence="12">Singapore isolate B</strain>
    </source>
</reference>
<keyword evidence="7" id="KW-0479">Metal-binding</keyword>
<dbReference type="EMBL" id="FN668683">
    <property type="protein sequence ID" value="CBK24263.2"/>
    <property type="molecule type" value="Genomic_DNA"/>
</dbReference>
<dbReference type="RefSeq" id="XP_012898311.1">
    <property type="nucleotide sequence ID" value="XM_013042857.1"/>
</dbReference>
<evidence type="ECO:0000313" key="12">
    <source>
        <dbReference type="EMBL" id="CBK24263.2"/>
    </source>
</evidence>
<dbReference type="FunCoup" id="D8M874">
    <property type="interactions" value="369"/>
</dbReference>
<keyword evidence="9" id="KW-0411">Iron-sulfur</keyword>
<evidence type="ECO:0000256" key="1">
    <source>
        <dbReference type="ARBA" id="ARBA00005156"/>
    </source>
</evidence>
<dbReference type="GO" id="GO:0046872">
    <property type="term" value="F:metal ion binding"/>
    <property type="evidence" value="ECO:0007669"/>
    <property type="project" value="UniProtKB-KW"/>
</dbReference>
<dbReference type="PANTHER" id="PTHR10762:SF1">
    <property type="entry name" value="2-(3-AMINO-3-CARBOXYPROPYL)HISTIDINE SYNTHASE SUBUNIT 1"/>
    <property type="match status" value="1"/>
</dbReference>
<evidence type="ECO:0000256" key="10">
    <source>
        <dbReference type="ARBA" id="ARBA00048403"/>
    </source>
</evidence>
<evidence type="ECO:0000256" key="9">
    <source>
        <dbReference type="ARBA" id="ARBA00023014"/>
    </source>
</evidence>
<dbReference type="Pfam" id="PF01866">
    <property type="entry name" value="Diphthamide_syn"/>
    <property type="match status" value="1"/>
</dbReference>
<dbReference type="GO" id="GO:0017183">
    <property type="term" value="P:protein histidyl modification to diphthamide"/>
    <property type="evidence" value="ECO:0007669"/>
    <property type="project" value="UniProtKB-UniRule"/>
</dbReference>
<evidence type="ECO:0000313" key="13">
    <source>
        <dbReference type="Proteomes" id="UP000008312"/>
    </source>
</evidence>
<evidence type="ECO:0000256" key="7">
    <source>
        <dbReference type="ARBA" id="ARBA00022723"/>
    </source>
</evidence>